<gene>
    <name evidence="2" type="ORF">GO493_15510</name>
</gene>
<name>A0A7K1U5X0_9BACT</name>
<organism evidence="2 3">
    <name type="scientific">Chitinophaga tropicalis</name>
    <dbReference type="NCBI Taxonomy" id="2683588"/>
    <lineage>
        <taxon>Bacteria</taxon>
        <taxon>Pseudomonadati</taxon>
        <taxon>Bacteroidota</taxon>
        <taxon>Chitinophagia</taxon>
        <taxon>Chitinophagales</taxon>
        <taxon>Chitinophagaceae</taxon>
        <taxon>Chitinophaga</taxon>
    </lineage>
</organism>
<evidence type="ECO:0000313" key="2">
    <source>
        <dbReference type="EMBL" id="MVT09676.1"/>
    </source>
</evidence>
<dbReference type="EMBL" id="WRXN01000006">
    <property type="protein sequence ID" value="MVT09676.1"/>
    <property type="molecule type" value="Genomic_DNA"/>
</dbReference>
<dbReference type="InterPro" id="IPR025669">
    <property type="entry name" value="AAA_dom"/>
</dbReference>
<dbReference type="Proteomes" id="UP000461730">
    <property type="component" value="Unassembled WGS sequence"/>
</dbReference>
<dbReference type="CDD" id="cd02042">
    <property type="entry name" value="ParAB_family"/>
    <property type="match status" value="1"/>
</dbReference>
<keyword evidence="3" id="KW-1185">Reference proteome</keyword>
<dbReference type="InterPro" id="IPR027417">
    <property type="entry name" value="P-loop_NTPase"/>
</dbReference>
<feature type="domain" description="AAA" evidence="1">
    <location>
        <begin position="3"/>
        <end position="193"/>
    </location>
</feature>
<proteinExistence type="predicted"/>
<dbReference type="Pfam" id="PF13614">
    <property type="entry name" value="AAA_31"/>
    <property type="match status" value="1"/>
</dbReference>
<comment type="caution">
    <text evidence="2">The sequence shown here is derived from an EMBL/GenBank/DDBJ whole genome shotgun (WGS) entry which is preliminary data.</text>
</comment>
<dbReference type="InterPro" id="IPR050678">
    <property type="entry name" value="DNA_Partitioning_ATPase"/>
</dbReference>
<dbReference type="AlphaFoldDB" id="A0A7K1U5X0"/>
<evidence type="ECO:0000259" key="1">
    <source>
        <dbReference type="Pfam" id="PF13614"/>
    </source>
</evidence>
<accession>A0A7K1U5X0</accession>
<sequence>MTKKIAMFNHKGGVSKTTTTFNLGWKLTELGKKVLIIDTDPQCNLTGLCLSLTHDANFEEFYANSGVTNLKQSLDPVFSGTPNPLLPANCYEFPNRRGLYLLPGHIDVSEFDVPISIAQELTGSLKLVQNIPGAINELIRLTSENFGFDYVLIDMSPSVSATNANLLMLSDYFIIPCSPDYFCNMAISSLTSVLPTWFATYSTVKTHPAFQDALYKFPSTIPKFIGTIQQRYRPRNGEPAKSFQSWINRINQNVINGLVPALRKTNMIIDEERFREVAAPEEPYNLVNIADFNSLIAQSQKYNTPIFSLTDQQIEQVGNILENMKDSRDKFNKTFTDFAEAVIGLTN</sequence>
<reference evidence="2 3" key="1">
    <citation type="submission" date="2019-12" db="EMBL/GenBank/DDBJ databases">
        <title>Chitinophaga sp. strain ysch24 (GDMCC 1.1355), whole genome shotgun sequence.</title>
        <authorList>
            <person name="Zhang X."/>
        </authorList>
    </citation>
    <scope>NUCLEOTIDE SEQUENCE [LARGE SCALE GENOMIC DNA]</scope>
    <source>
        <strain evidence="3">ysch24</strain>
    </source>
</reference>
<dbReference type="SUPFAM" id="SSF52540">
    <property type="entry name" value="P-loop containing nucleoside triphosphate hydrolases"/>
    <property type="match status" value="1"/>
</dbReference>
<dbReference type="Gene3D" id="3.40.50.300">
    <property type="entry name" value="P-loop containing nucleotide triphosphate hydrolases"/>
    <property type="match status" value="1"/>
</dbReference>
<protein>
    <submittedName>
        <fullName evidence="2">AAA family ATPase</fullName>
    </submittedName>
</protein>
<evidence type="ECO:0000313" key="3">
    <source>
        <dbReference type="Proteomes" id="UP000461730"/>
    </source>
</evidence>
<dbReference type="PANTHER" id="PTHR13696">
    <property type="entry name" value="P-LOOP CONTAINING NUCLEOSIDE TRIPHOSPHATE HYDROLASE"/>
    <property type="match status" value="1"/>
</dbReference>
<dbReference type="RefSeq" id="WP_157307118.1">
    <property type="nucleotide sequence ID" value="NZ_WRXN01000006.1"/>
</dbReference>
<dbReference type="PANTHER" id="PTHR13696:SF52">
    <property type="entry name" value="PARA FAMILY PROTEIN CT_582"/>
    <property type="match status" value="1"/>
</dbReference>